<feature type="transmembrane region" description="Helical" evidence="1">
    <location>
        <begin position="130"/>
        <end position="148"/>
    </location>
</feature>
<dbReference type="EMBL" id="KZ084125">
    <property type="protein sequence ID" value="OSC99677.1"/>
    <property type="molecule type" value="Genomic_DNA"/>
</dbReference>
<gene>
    <name evidence="2" type="ORF">PYCCODRAFT_801985</name>
</gene>
<keyword evidence="1" id="KW-0812">Transmembrane</keyword>
<dbReference type="AlphaFoldDB" id="A0A1Y2IF13"/>
<evidence type="ECO:0000313" key="2">
    <source>
        <dbReference type="EMBL" id="OSC99677.1"/>
    </source>
</evidence>
<accession>A0A1Y2IF13</accession>
<protein>
    <submittedName>
        <fullName evidence="2">Uncharacterized protein</fullName>
    </submittedName>
</protein>
<proteinExistence type="predicted"/>
<keyword evidence="3" id="KW-1185">Reference proteome</keyword>
<organism evidence="2 3">
    <name type="scientific">Trametes coccinea (strain BRFM310)</name>
    <name type="common">Pycnoporus coccineus</name>
    <dbReference type="NCBI Taxonomy" id="1353009"/>
    <lineage>
        <taxon>Eukaryota</taxon>
        <taxon>Fungi</taxon>
        <taxon>Dikarya</taxon>
        <taxon>Basidiomycota</taxon>
        <taxon>Agaricomycotina</taxon>
        <taxon>Agaricomycetes</taxon>
        <taxon>Polyporales</taxon>
        <taxon>Polyporaceae</taxon>
        <taxon>Trametes</taxon>
    </lineage>
</organism>
<sequence>MRVSVGDGVVCATEPSVPGFPVARIPLLFGVGISILFNPSIAMLGHWFRRRRARHRSHYRWKRAWRCPTSYCPRKPQLKAWIWMGRTRDGVQPHVVPQAHRGMDNNTKSLATHNRFLVAEGRRLGRLQGCSIFLLHAWIILVSARMVFEQ</sequence>
<keyword evidence="1" id="KW-1133">Transmembrane helix</keyword>
<dbReference type="Proteomes" id="UP000193067">
    <property type="component" value="Unassembled WGS sequence"/>
</dbReference>
<feature type="transmembrane region" description="Helical" evidence="1">
    <location>
        <begin position="25"/>
        <end position="48"/>
    </location>
</feature>
<evidence type="ECO:0000313" key="3">
    <source>
        <dbReference type="Proteomes" id="UP000193067"/>
    </source>
</evidence>
<evidence type="ECO:0000256" key="1">
    <source>
        <dbReference type="SAM" id="Phobius"/>
    </source>
</evidence>
<keyword evidence="1" id="KW-0472">Membrane</keyword>
<name>A0A1Y2IF13_TRAC3</name>
<reference evidence="2 3" key="1">
    <citation type="journal article" date="2015" name="Biotechnol. Biofuels">
        <title>Enhanced degradation of softwood versus hardwood by the white-rot fungus Pycnoporus coccineus.</title>
        <authorList>
            <person name="Couturier M."/>
            <person name="Navarro D."/>
            <person name="Chevret D."/>
            <person name="Henrissat B."/>
            <person name="Piumi F."/>
            <person name="Ruiz-Duenas F.J."/>
            <person name="Martinez A.T."/>
            <person name="Grigoriev I.V."/>
            <person name="Riley R."/>
            <person name="Lipzen A."/>
            <person name="Berrin J.G."/>
            <person name="Master E.R."/>
            <person name="Rosso M.N."/>
        </authorList>
    </citation>
    <scope>NUCLEOTIDE SEQUENCE [LARGE SCALE GENOMIC DNA]</scope>
    <source>
        <strain evidence="2 3">BRFM310</strain>
    </source>
</reference>